<dbReference type="InterPro" id="IPR013154">
    <property type="entry name" value="ADH-like_N"/>
</dbReference>
<reference evidence="4 5" key="1">
    <citation type="submission" date="2018-12" db="EMBL/GenBank/DDBJ databases">
        <title>Draft genome sequence of Xylaria grammica IHI A82.</title>
        <authorList>
            <person name="Buettner E."/>
            <person name="Kellner H."/>
        </authorList>
    </citation>
    <scope>NUCLEOTIDE SEQUENCE [LARGE SCALE GENOMIC DNA]</scope>
    <source>
        <strain evidence="4 5">IHI A82</strain>
    </source>
</reference>
<dbReference type="Gene3D" id="3.40.50.720">
    <property type="entry name" value="NAD(P)-binding Rossmann-like Domain"/>
    <property type="match status" value="1"/>
</dbReference>
<comment type="similarity">
    <text evidence="1">Belongs to the zinc-containing alcohol dehydrogenase family.</text>
</comment>
<accession>A0A439D3Z6</accession>
<name>A0A439D3Z6_9PEZI</name>
<organism evidence="4 5">
    <name type="scientific">Xylaria grammica</name>
    <dbReference type="NCBI Taxonomy" id="363999"/>
    <lineage>
        <taxon>Eukaryota</taxon>
        <taxon>Fungi</taxon>
        <taxon>Dikarya</taxon>
        <taxon>Ascomycota</taxon>
        <taxon>Pezizomycotina</taxon>
        <taxon>Sordariomycetes</taxon>
        <taxon>Xylariomycetidae</taxon>
        <taxon>Xylariales</taxon>
        <taxon>Xylariaceae</taxon>
        <taxon>Xylaria</taxon>
    </lineage>
</organism>
<sequence>MEENYAAILIRQKRRPLNVDETDARYPDENEIVVKNVAVSINPIDALMQQGYVTNMTTPGILGVDVAGEVVEVGSQVNRFSVGDRVMGHALRLATDDDRHAAFQNYTVLWSNMASPIPLNLSYEDASTMPLGISTAAAGLFQKNSLNLEPPVSYPPDRDEWVIIAGATGNVGSHGVRLASAAGYKVLGTGSARSFDLARTLGADEMVDYGEKDLAGTLVQRLSGRRVAGAFDASGTKSSIMALANTLAKSQGGKVVSSVSDEYSSRELPRGVRVETILAVDIRLNEVGKRVWEDFLPDALATSKYYIPYPKARVFENGLNVIQAAMDNEDDKATKAPSGQKAVVTLK</sequence>
<dbReference type="Pfam" id="PF00107">
    <property type="entry name" value="ADH_zinc_N"/>
    <property type="match status" value="1"/>
</dbReference>
<dbReference type="Pfam" id="PF08240">
    <property type="entry name" value="ADH_N"/>
    <property type="match status" value="1"/>
</dbReference>
<protein>
    <recommendedName>
        <fullName evidence="3">Enoyl reductase (ER) domain-containing protein</fullName>
    </recommendedName>
</protein>
<dbReference type="InterPro" id="IPR013149">
    <property type="entry name" value="ADH-like_C"/>
</dbReference>
<dbReference type="GO" id="GO:0016651">
    <property type="term" value="F:oxidoreductase activity, acting on NAD(P)H"/>
    <property type="evidence" value="ECO:0007669"/>
    <property type="project" value="InterPro"/>
</dbReference>
<dbReference type="PANTHER" id="PTHR45348:SF2">
    <property type="entry name" value="ZINC-TYPE ALCOHOL DEHYDROGENASE-LIKE PROTEIN C2E1P3.01"/>
    <property type="match status" value="1"/>
</dbReference>
<dbReference type="CDD" id="cd08249">
    <property type="entry name" value="enoyl_reductase_like"/>
    <property type="match status" value="1"/>
</dbReference>
<dbReference type="InterPro" id="IPR020843">
    <property type="entry name" value="ER"/>
</dbReference>
<feature type="domain" description="Enoyl reductase (ER)" evidence="3">
    <location>
        <begin position="14"/>
        <end position="326"/>
    </location>
</feature>
<dbReference type="AlphaFoldDB" id="A0A439D3Z6"/>
<gene>
    <name evidence="4" type="ORF">EKO27_g5997</name>
</gene>
<evidence type="ECO:0000259" key="3">
    <source>
        <dbReference type="SMART" id="SM00829"/>
    </source>
</evidence>
<keyword evidence="2" id="KW-0560">Oxidoreductase</keyword>
<dbReference type="SUPFAM" id="SSF50129">
    <property type="entry name" value="GroES-like"/>
    <property type="match status" value="1"/>
</dbReference>
<dbReference type="Proteomes" id="UP000286045">
    <property type="component" value="Unassembled WGS sequence"/>
</dbReference>
<dbReference type="EMBL" id="RYZI01000168">
    <property type="protein sequence ID" value="RWA09110.1"/>
    <property type="molecule type" value="Genomic_DNA"/>
</dbReference>
<evidence type="ECO:0000256" key="2">
    <source>
        <dbReference type="ARBA" id="ARBA00023002"/>
    </source>
</evidence>
<dbReference type="Gene3D" id="3.90.180.10">
    <property type="entry name" value="Medium-chain alcohol dehydrogenases, catalytic domain"/>
    <property type="match status" value="1"/>
</dbReference>
<dbReference type="InterPro" id="IPR047122">
    <property type="entry name" value="Trans-enoyl_RdTase-like"/>
</dbReference>
<dbReference type="InterPro" id="IPR011032">
    <property type="entry name" value="GroES-like_sf"/>
</dbReference>
<comment type="caution">
    <text evidence="4">The sequence shown here is derived from an EMBL/GenBank/DDBJ whole genome shotgun (WGS) entry which is preliminary data.</text>
</comment>
<evidence type="ECO:0000256" key="1">
    <source>
        <dbReference type="ARBA" id="ARBA00008072"/>
    </source>
</evidence>
<dbReference type="SUPFAM" id="SSF51735">
    <property type="entry name" value="NAD(P)-binding Rossmann-fold domains"/>
    <property type="match status" value="1"/>
</dbReference>
<proteinExistence type="inferred from homology"/>
<dbReference type="SMART" id="SM00829">
    <property type="entry name" value="PKS_ER"/>
    <property type="match status" value="1"/>
</dbReference>
<keyword evidence="5" id="KW-1185">Reference proteome</keyword>
<dbReference type="STRING" id="363999.A0A439D3Z6"/>
<dbReference type="InterPro" id="IPR036291">
    <property type="entry name" value="NAD(P)-bd_dom_sf"/>
</dbReference>
<dbReference type="PANTHER" id="PTHR45348">
    <property type="entry name" value="HYPOTHETICAL OXIDOREDUCTASE (EUROFUNG)"/>
    <property type="match status" value="1"/>
</dbReference>
<evidence type="ECO:0000313" key="5">
    <source>
        <dbReference type="Proteomes" id="UP000286045"/>
    </source>
</evidence>
<evidence type="ECO:0000313" key="4">
    <source>
        <dbReference type="EMBL" id="RWA09110.1"/>
    </source>
</evidence>